<evidence type="ECO:0000256" key="3">
    <source>
        <dbReference type="ARBA" id="ARBA00022801"/>
    </source>
</evidence>
<dbReference type="AlphaFoldDB" id="A0A1G7Y4L4"/>
<evidence type="ECO:0000313" key="6">
    <source>
        <dbReference type="Proteomes" id="UP000217076"/>
    </source>
</evidence>
<dbReference type="OrthoDB" id="9790967at2"/>
<evidence type="ECO:0000313" key="5">
    <source>
        <dbReference type="EMBL" id="SDG91381.1"/>
    </source>
</evidence>
<organism evidence="5 6">
    <name type="scientific">Roseospirillum parvum</name>
    <dbReference type="NCBI Taxonomy" id="83401"/>
    <lineage>
        <taxon>Bacteria</taxon>
        <taxon>Pseudomonadati</taxon>
        <taxon>Pseudomonadota</taxon>
        <taxon>Alphaproteobacteria</taxon>
        <taxon>Rhodospirillales</taxon>
        <taxon>Rhodospirillaceae</taxon>
        <taxon>Roseospirillum</taxon>
    </lineage>
</organism>
<evidence type="ECO:0000259" key="4">
    <source>
        <dbReference type="Pfam" id="PF16113"/>
    </source>
</evidence>
<dbReference type="PANTHER" id="PTHR43176">
    <property type="entry name" value="3-HYDROXYISOBUTYRYL-COA HYDROLASE-RELATED"/>
    <property type="match status" value="1"/>
</dbReference>
<protein>
    <recommendedName>
        <fullName evidence="2">3-hydroxyisobutyryl-CoA hydrolase</fullName>
        <ecNumber evidence="2">3.1.2.4</ecNumber>
    </recommendedName>
</protein>
<dbReference type="Proteomes" id="UP000217076">
    <property type="component" value="Unassembled WGS sequence"/>
</dbReference>
<dbReference type="GO" id="GO:0003860">
    <property type="term" value="F:3-hydroxyisobutyryl-CoA hydrolase activity"/>
    <property type="evidence" value="ECO:0007669"/>
    <property type="project" value="UniProtKB-EC"/>
</dbReference>
<dbReference type="RefSeq" id="WP_092616976.1">
    <property type="nucleotide sequence ID" value="NZ_FNCV01000003.1"/>
</dbReference>
<dbReference type="FunFam" id="3.90.226.10:FF:000026">
    <property type="entry name" value="3-hydroxyisobutyryl-CoA hydrolase, mitochondrial"/>
    <property type="match status" value="1"/>
</dbReference>
<reference evidence="6" key="1">
    <citation type="submission" date="2016-10" db="EMBL/GenBank/DDBJ databases">
        <authorList>
            <person name="Varghese N."/>
            <person name="Submissions S."/>
        </authorList>
    </citation>
    <scope>NUCLEOTIDE SEQUENCE [LARGE SCALE GENOMIC DNA]</scope>
    <source>
        <strain evidence="6">930I</strain>
    </source>
</reference>
<dbReference type="PANTHER" id="PTHR43176:SF3">
    <property type="entry name" value="3-HYDROXYISOBUTYRYL-COA HYDROLASE, MITOCHONDRIAL"/>
    <property type="match status" value="1"/>
</dbReference>
<keyword evidence="3" id="KW-0378">Hydrolase</keyword>
<dbReference type="EMBL" id="FNCV01000003">
    <property type="protein sequence ID" value="SDG91381.1"/>
    <property type="molecule type" value="Genomic_DNA"/>
</dbReference>
<dbReference type="InterPro" id="IPR045004">
    <property type="entry name" value="ECH_dom"/>
</dbReference>
<gene>
    <name evidence="5" type="ORF">SAMN05421742_103186</name>
</gene>
<dbReference type="InterPro" id="IPR029045">
    <property type="entry name" value="ClpP/crotonase-like_dom_sf"/>
</dbReference>
<dbReference type="EC" id="3.1.2.4" evidence="2"/>
<dbReference type="SUPFAM" id="SSF52096">
    <property type="entry name" value="ClpP/crotonase"/>
    <property type="match status" value="1"/>
</dbReference>
<dbReference type="NCBIfam" id="NF004127">
    <property type="entry name" value="PRK05617.1"/>
    <property type="match status" value="1"/>
</dbReference>
<evidence type="ECO:0000256" key="2">
    <source>
        <dbReference type="ARBA" id="ARBA00011915"/>
    </source>
</evidence>
<proteinExistence type="predicted"/>
<dbReference type="Gene3D" id="3.90.226.10">
    <property type="entry name" value="2-enoyl-CoA Hydratase, Chain A, domain 1"/>
    <property type="match status" value="1"/>
</dbReference>
<feature type="domain" description="Enoyl-CoA hydratase/isomerase" evidence="4">
    <location>
        <begin position="14"/>
        <end position="346"/>
    </location>
</feature>
<comment type="catalytic activity">
    <reaction evidence="1">
        <text>3-hydroxy-2-methylpropanoyl-CoA + H2O = 3-hydroxy-2-methylpropanoate + CoA + H(+)</text>
        <dbReference type="Rhea" id="RHEA:20888"/>
        <dbReference type="ChEBI" id="CHEBI:11805"/>
        <dbReference type="ChEBI" id="CHEBI:15377"/>
        <dbReference type="ChEBI" id="CHEBI:15378"/>
        <dbReference type="ChEBI" id="CHEBI:57287"/>
        <dbReference type="ChEBI" id="CHEBI:57340"/>
        <dbReference type="EC" id="3.1.2.4"/>
    </reaction>
</comment>
<dbReference type="STRING" id="83401.SAMN05421742_103186"/>
<name>A0A1G7Y4L4_9PROT</name>
<dbReference type="InterPro" id="IPR032259">
    <property type="entry name" value="HIBYL-CoA-H"/>
</dbReference>
<accession>A0A1G7Y4L4</accession>
<keyword evidence="6" id="KW-1185">Reference proteome</keyword>
<dbReference type="GO" id="GO:0006574">
    <property type="term" value="P:L-valine catabolic process"/>
    <property type="evidence" value="ECO:0007669"/>
    <property type="project" value="TreeGrafter"/>
</dbReference>
<dbReference type="Pfam" id="PF16113">
    <property type="entry name" value="ECH_2"/>
    <property type="match status" value="1"/>
</dbReference>
<sequence>MSDAEVEFSVSNGVGRIHLNRPKALNALTLSKIRLIAPQLDAWAADDAVHAVAITGEGTKAFCAGGDIRAIHDAIRGGDSAFLAAFFAEEYRLNRRIKTYPKPYVAIMDGITMGGGVGVSVHGTYRVATENTVFAMPETGIGFFPDVGGTYFLPRCPGALGTFLGLSGARLNAADALYAGVVTHHVPSHAIPSLLQALGEAERDLSDVGDYHSAMTTVLDMYHEDPGHSALEERQEMIDRCFGQASVEEILDALKDEDAVWAAEQYAVLAEKSPMALKVACRQLQVGRHVDFDRAMQIEYRLSQRFCQGHDFPEGIRATIIERGTTPEWSPAGLDTVDAAAVDGCFAPLPEGDLAFD</sequence>
<evidence type="ECO:0000256" key="1">
    <source>
        <dbReference type="ARBA" id="ARBA00001709"/>
    </source>
</evidence>
<dbReference type="CDD" id="cd06558">
    <property type="entry name" value="crotonase-like"/>
    <property type="match status" value="1"/>
</dbReference>